<name>A0A1W5D8F6_9LECA</name>
<reference evidence="3" key="2">
    <citation type="submission" date="2017-03" db="EMBL/GenBank/DDBJ databases">
        <authorList>
            <person name="Sharma R."/>
            <person name="Thines M."/>
        </authorList>
    </citation>
    <scope>NUCLEOTIDE SEQUENCE [LARGE SCALE GENOMIC DNA]</scope>
</reference>
<dbReference type="GO" id="GO:0005737">
    <property type="term" value="C:cytoplasm"/>
    <property type="evidence" value="ECO:0007669"/>
    <property type="project" value="TreeGrafter"/>
</dbReference>
<dbReference type="PANTHER" id="PTHR35020:SF2">
    <property type="entry name" value="N-ACETYLGLUCOSAMINE-INDUCED PROTEIN 1"/>
    <property type="match status" value="1"/>
</dbReference>
<dbReference type="GO" id="GO:0006044">
    <property type="term" value="P:N-acetylglucosamine metabolic process"/>
    <property type="evidence" value="ECO:0007669"/>
    <property type="project" value="TreeGrafter"/>
</dbReference>
<keyword evidence="3" id="KW-1185">Reference proteome</keyword>
<sequence length="225" mass="26264">MPAQNIYTGCLPFQLNDMDRRILAQTDEEFHLQTWDELKRIIVENNLAILQRKPSDLVRYVAWSSQTKAAFGSITNFICQKRLHWDPLPSSSTETGPVFACKSPIPFEDSDDYKILRNDWPYGWTPDITHLVVWLKNRIPVNEDTGDLTPESRHRVEDFVHKTFLDELGRTGHAKDSVLWFKNWAQLQSVRGLEHVHVLVRNVPEEIIFRWTGERRPRSCLNGRA</sequence>
<dbReference type="EMBL" id="FWEW01003499">
    <property type="protein sequence ID" value="SLM39325.1"/>
    <property type="molecule type" value="Genomic_DNA"/>
</dbReference>
<dbReference type="OrthoDB" id="498286at2759"/>
<accession>A0A1W5D8F6</accession>
<evidence type="ECO:0008006" key="5">
    <source>
        <dbReference type="Google" id="ProtNLM"/>
    </source>
</evidence>
<dbReference type="EMBL" id="VXIT01000007">
    <property type="protein sequence ID" value="KAA6411596.1"/>
    <property type="molecule type" value="Genomic_DNA"/>
</dbReference>
<evidence type="ECO:0000313" key="3">
    <source>
        <dbReference type="Proteomes" id="UP000192927"/>
    </source>
</evidence>
<dbReference type="AlphaFoldDB" id="A0A1W5D8F6"/>
<organism evidence="2 3">
    <name type="scientific">Lasallia pustulata</name>
    <dbReference type="NCBI Taxonomy" id="136370"/>
    <lineage>
        <taxon>Eukaryota</taxon>
        <taxon>Fungi</taxon>
        <taxon>Dikarya</taxon>
        <taxon>Ascomycota</taxon>
        <taxon>Pezizomycotina</taxon>
        <taxon>Lecanoromycetes</taxon>
        <taxon>OSLEUM clade</taxon>
        <taxon>Umbilicariomycetidae</taxon>
        <taxon>Umbilicariales</taxon>
        <taxon>Umbilicariaceae</taxon>
        <taxon>Lasallia</taxon>
    </lineage>
</organism>
<evidence type="ECO:0000313" key="4">
    <source>
        <dbReference type="Proteomes" id="UP000324767"/>
    </source>
</evidence>
<proteinExistence type="predicted"/>
<dbReference type="Proteomes" id="UP000324767">
    <property type="component" value="Unassembled WGS sequence"/>
</dbReference>
<reference evidence="2" key="1">
    <citation type="submission" date="2017-03" db="EMBL/GenBank/DDBJ databases">
        <authorList>
            <person name="Afonso C.L."/>
            <person name="Miller P.J."/>
            <person name="Scott M.A."/>
            <person name="Spackman E."/>
            <person name="Goraichik I."/>
            <person name="Dimitrov K.M."/>
            <person name="Suarez D.L."/>
            <person name="Swayne D.E."/>
        </authorList>
    </citation>
    <scope>NUCLEOTIDE SEQUENCE [LARGE SCALE GENOMIC DNA]</scope>
</reference>
<reference evidence="1 4" key="3">
    <citation type="submission" date="2019-09" db="EMBL/GenBank/DDBJ databases">
        <title>The hologenome of the rock-dwelling lichen Lasallia pustulata.</title>
        <authorList>
            <person name="Greshake Tzovaras B."/>
            <person name="Segers F."/>
            <person name="Bicker A."/>
            <person name="Dal Grande F."/>
            <person name="Otte J."/>
            <person name="Hankeln T."/>
            <person name="Schmitt I."/>
            <person name="Ebersberger I."/>
        </authorList>
    </citation>
    <scope>NUCLEOTIDE SEQUENCE [LARGE SCALE GENOMIC DNA]</scope>
    <source>
        <strain evidence="1">A1-1</strain>
    </source>
</reference>
<dbReference type="Proteomes" id="UP000192927">
    <property type="component" value="Unassembled WGS sequence"/>
</dbReference>
<dbReference type="Pfam" id="PF12239">
    <property type="entry name" value="DUF3605"/>
    <property type="match status" value="1"/>
</dbReference>
<evidence type="ECO:0000313" key="1">
    <source>
        <dbReference type="EMBL" id="KAA6411596.1"/>
    </source>
</evidence>
<dbReference type="PANTHER" id="PTHR35020">
    <property type="entry name" value="N-ACETYLGLUCOSAMINE-INDUCED PROTEIN 1"/>
    <property type="match status" value="1"/>
</dbReference>
<gene>
    <name evidence="1" type="ORF">FRX48_04876</name>
</gene>
<dbReference type="InterPro" id="IPR022036">
    <property type="entry name" value="DUF3605"/>
</dbReference>
<protein>
    <recommendedName>
        <fullName evidence="5">N-acetylglucosamine-induced protein 1</fullName>
    </recommendedName>
</protein>
<evidence type="ECO:0000313" key="2">
    <source>
        <dbReference type="EMBL" id="SLM39325.1"/>
    </source>
</evidence>